<keyword evidence="3" id="KW-1185">Reference proteome</keyword>
<sequence>MRFEVGCRPATKPNEKKKANLFSIHTSIIYTAYPLRVAWGMEAIPADSGREAILQKEENEHERGMEGRRKKKEGVDGERGYRSRAEEVKMMEGGCMLESGRRDEEKVEEVKDKG</sequence>
<dbReference type="Proteomes" id="UP001153269">
    <property type="component" value="Unassembled WGS sequence"/>
</dbReference>
<proteinExistence type="predicted"/>
<evidence type="ECO:0000256" key="1">
    <source>
        <dbReference type="SAM" id="MobiDB-lite"/>
    </source>
</evidence>
<protein>
    <submittedName>
        <fullName evidence="2">Uncharacterized protein</fullName>
    </submittedName>
</protein>
<feature type="region of interest" description="Disordered" evidence="1">
    <location>
        <begin position="57"/>
        <end position="82"/>
    </location>
</feature>
<dbReference type="EMBL" id="CADEAL010003057">
    <property type="protein sequence ID" value="CAB1443309.1"/>
    <property type="molecule type" value="Genomic_DNA"/>
</dbReference>
<reference evidence="2" key="1">
    <citation type="submission" date="2020-03" db="EMBL/GenBank/DDBJ databases">
        <authorList>
            <person name="Weist P."/>
        </authorList>
    </citation>
    <scope>NUCLEOTIDE SEQUENCE</scope>
</reference>
<dbReference type="AlphaFoldDB" id="A0A9N7YYL1"/>
<organism evidence="2 3">
    <name type="scientific">Pleuronectes platessa</name>
    <name type="common">European plaice</name>
    <dbReference type="NCBI Taxonomy" id="8262"/>
    <lineage>
        <taxon>Eukaryota</taxon>
        <taxon>Metazoa</taxon>
        <taxon>Chordata</taxon>
        <taxon>Craniata</taxon>
        <taxon>Vertebrata</taxon>
        <taxon>Euteleostomi</taxon>
        <taxon>Actinopterygii</taxon>
        <taxon>Neopterygii</taxon>
        <taxon>Teleostei</taxon>
        <taxon>Neoteleostei</taxon>
        <taxon>Acanthomorphata</taxon>
        <taxon>Carangaria</taxon>
        <taxon>Pleuronectiformes</taxon>
        <taxon>Pleuronectoidei</taxon>
        <taxon>Pleuronectidae</taxon>
        <taxon>Pleuronectes</taxon>
    </lineage>
</organism>
<comment type="caution">
    <text evidence="2">The sequence shown here is derived from an EMBL/GenBank/DDBJ whole genome shotgun (WGS) entry which is preliminary data.</text>
</comment>
<evidence type="ECO:0000313" key="3">
    <source>
        <dbReference type="Proteomes" id="UP001153269"/>
    </source>
</evidence>
<accession>A0A9N7YYL1</accession>
<evidence type="ECO:0000313" key="2">
    <source>
        <dbReference type="EMBL" id="CAB1443309.1"/>
    </source>
</evidence>
<gene>
    <name evidence="2" type="ORF">PLEPLA_LOCUS31025</name>
</gene>
<name>A0A9N7YYL1_PLEPL</name>